<keyword evidence="1" id="KW-0472">Membrane</keyword>
<dbReference type="InterPro" id="IPR032675">
    <property type="entry name" value="LRR_dom_sf"/>
</dbReference>
<dbReference type="Gene3D" id="3.80.10.10">
    <property type="entry name" value="Ribonuclease Inhibitor"/>
    <property type="match status" value="1"/>
</dbReference>
<evidence type="ECO:0000313" key="2">
    <source>
        <dbReference type="EMBL" id="MDW6093004.1"/>
    </source>
</evidence>
<evidence type="ECO:0008006" key="4">
    <source>
        <dbReference type="Google" id="ProtNLM"/>
    </source>
</evidence>
<dbReference type="EMBL" id="JAWRCP010000001">
    <property type="protein sequence ID" value="MDW6093004.1"/>
    <property type="molecule type" value="Genomic_DNA"/>
</dbReference>
<protein>
    <recommendedName>
        <fullName evidence="4">Internalin</fullName>
    </recommendedName>
</protein>
<keyword evidence="3" id="KW-1185">Reference proteome</keyword>
<name>A0ABU4IXL5_9VIBR</name>
<gene>
    <name evidence="2" type="ORF">SBX64_10625</name>
</gene>
<feature type="transmembrane region" description="Helical" evidence="1">
    <location>
        <begin position="43"/>
        <end position="63"/>
    </location>
</feature>
<organism evidence="2 3">
    <name type="scientific">Vibrio rhizosphaerae</name>
    <dbReference type="NCBI Taxonomy" id="398736"/>
    <lineage>
        <taxon>Bacteria</taxon>
        <taxon>Pseudomonadati</taxon>
        <taxon>Pseudomonadota</taxon>
        <taxon>Gammaproteobacteria</taxon>
        <taxon>Vibrionales</taxon>
        <taxon>Vibrionaceae</taxon>
        <taxon>Vibrio</taxon>
    </lineage>
</organism>
<proteinExistence type="predicted"/>
<dbReference type="RefSeq" id="WP_318584910.1">
    <property type="nucleotide sequence ID" value="NZ_JAWRCP010000001.1"/>
</dbReference>
<dbReference type="SUPFAM" id="SSF52047">
    <property type="entry name" value="RNI-like"/>
    <property type="match status" value="1"/>
</dbReference>
<keyword evidence="1" id="KW-1133">Transmembrane helix</keyword>
<feature type="transmembrane region" description="Helical" evidence="1">
    <location>
        <begin position="14"/>
        <end position="31"/>
    </location>
</feature>
<sequence length="519" mass="58624">MSNIDDYHPKYTKSVPFILIKPNSLVIVYSLSKSNCISSKTRIRLIIVLSFIRIIFVICIINLCGSFQVLAKNGQVEQVELAGRMVDTDAYIATSGFKKLNSVNIKNINKFSNLGNLTITAEDIDLHFSGENNTVTAITLELQSSHPKKFNQTISSLKQFKKISSLDIRLNSPMHRLDLSQLQGLKEFKFTGTKFIPQNLILPNTVKELSISSPKFHTNELKEFRHIQTLYITTDHLTFDSNTPIPAIQKVSLTLDNTSLNGIEQFPNLKSLELNTIRLTDYSALTKLKLLEQLEITTTGVDILPAIHNPTIQKLIIRYLDTHDPNSERYLGNTEQFKDKIGKTINNIDQITAMTGLKSLELQHPTINVTPLEKMAIEKLTLARHHPMPIGTLRNMKHLKTLKQGYKEYEGNELIQIINSKYTDKNEFDALIISNAERGSIVYGKNSTLIPVHKIQLDTYTRCGSNQIVLNPKFMDLSINDYMSVLKKAFAQTNAGVESRYFIQSCNSSSAVINKIIVH</sequence>
<evidence type="ECO:0000313" key="3">
    <source>
        <dbReference type="Proteomes" id="UP001279860"/>
    </source>
</evidence>
<reference evidence="2 3" key="1">
    <citation type="submission" date="2023-11" db="EMBL/GenBank/DDBJ databases">
        <title>Plant-associative lifestyle of Vibrio porteresiae and its evolutionary dynamics.</title>
        <authorList>
            <person name="Rameshkumar N."/>
            <person name="Kirti K."/>
        </authorList>
    </citation>
    <scope>NUCLEOTIDE SEQUENCE [LARGE SCALE GENOMIC DNA]</scope>
    <source>
        <strain evidence="2 3">MSSRF7</strain>
    </source>
</reference>
<dbReference type="Proteomes" id="UP001279860">
    <property type="component" value="Unassembled WGS sequence"/>
</dbReference>
<comment type="caution">
    <text evidence="2">The sequence shown here is derived from an EMBL/GenBank/DDBJ whole genome shotgun (WGS) entry which is preliminary data.</text>
</comment>
<evidence type="ECO:0000256" key="1">
    <source>
        <dbReference type="SAM" id="Phobius"/>
    </source>
</evidence>
<keyword evidence="1" id="KW-0812">Transmembrane</keyword>
<accession>A0ABU4IXL5</accession>